<gene>
    <name evidence="11" type="ORF">C41B8_09126</name>
</gene>
<feature type="domain" description="ABC transporter" evidence="9">
    <location>
        <begin position="258"/>
        <end position="489"/>
    </location>
</feature>
<dbReference type="RefSeq" id="WP_037336915.1">
    <property type="nucleotide sequence ID" value="NZ_APNK01000011.1"/>
</dbReference>
<dbReference type="Pfam" id="PF00005">
    <property type="entry name" value="ABC_tran"/>
    <property type="match status" value="1"/>
</dbReference>
<dbReference type="OrthoDB" id="9802264at2"/>
<dbReference type="AlphaFoldDB" id="A0A084ILE4"/>
<evidence type="ECO:0000256" key="4">
    <source>
        <dbReference type="ARBA" id="ARBA00022741"/>
    </source>
</evidence>
<evidence type="ECO:0000313" key="12">
    <source>
        <dbReference type="Proteomes" id="UP000028302"/>
    </source>
</evidence>
<evidence type="ECO:0000256" key="7">
    <source>
        <dbReference type="ARBA" id="ARBA00023136"/>
    </source>
</evidence>
<dbReference type="InterPro" id="IPR008995">
    <property type="entry name" value="Mo/tungstate-bd_C_term_dom"/>
</dbReference>
<dbReference type="eggNOG" id="COG3842">
    <property type="taxonomic scope" value="Bacteria"/>
</dbReference>
<dbReference type="GO" id="GO:0043190">
    <property type="term" value="C:ATP-binding cassette (ABC) transporter complex"/>
    <property type="evidence" value="ECO:0007669"/>
    <property type="project" value="InterPro"/>
</dbReference>
<dbReference type="InterPro" id="IPR003439">
    <property type="entry name" value="ABC_transporter-like_ATP-bd"/>
</dbReference>
<dbReference type="Gene3D" id="3.40.50.300">
    <property type="entry name" value="P-loop containing nucleotide triphosphate hydrolases"/>
    <property type="match status" value="1"/>
</dbReference>
<proteinExistence type="inferred from homology"/>
<feature type="transmembrane region" description="Helical" evidence="8">
    <location>
        <begin position="175"/>
        <end position="203"/>
    </location>
</feature>
<dbReference type="InterPro" id="IPR050093">
    <property type="entry name" value="ABC_SmlMolc_Importer"/>
</dbReference>
<evidence type="ECO:0000256" key="8">
    <source>
        <dbReference type="RuleBase" id="RU363032"/>
    </source>
</evidence>
<feature type="transmembrane region" description="Helical" evidence="8">
    <location>
        <begin position="48"/>
        <end position="71"/>
    </location>
</feature>
<dbReference type="Pfam" id="PF00528">
    <property type="entry name" value="BPD_transp_1"/>
    <property type="match status" value="1"/>
</dbReference>
<dbReference type="InterPro" id="IPR003593">
    <property type="entry name" value="AAA+_ATPase"/>
</dbReference>
<dbReference type="PATRIC" id="fig|1304275.5.peg.1858"/>
<dbReference type="InterPro" id="IPR013611">
    <property type="entry name" value="Transp-assoc_OB_typ2"/>
</dbReference>
<dbReference type="PROSITE" id="PS50928">
    <property type="entry name" value="ABC_TM1"/>
    <property type="match status" value="1"/>
</dbReference>
<evidence type="ECO:0000313" key="11">
    <source>
        <dbReference type="EMBL" id="KEZ77528.1"/>
    </source>
</evidence>
<comment type="similarity">
    <text evidence="8">Belongs to the binding-protein-dependent transport system permease family.</text>
</comment>
<dbReference type="InterPro" id="IPR035906">
    <property type="entry name" value="MetI-like_sf"/>
</dbReference>
<dbReference type="GO" id="GO:0005524">
    <property type="term" value="F:ATP binding"/>
    <property type="evidence" value="ECO:0007669"/>
    <property type="project" value="UniProtKB-KW"/>
</dbReference>
<accession>A0A084ILE4</accession>
<dbReference type="InterPro" id="IPR027417">
    <property type="entry name" value="P-loop_NTPase"/>
</dbReference>
<dbReference type="InterPro" id="IPR017871">
    <property type="entry name" value="ABC_transporter-like_CS"/>
</dbReference>
<dbReference type="Proteomes" id="UP000028302">
    <property type="component" value="Unassembled WGS sequence"/>
</dbReference>
<dbReference type="Gene3D" id="1.10.3720.10">
    <property type="entry name" value="MetI-like"/>
    <property type="match status" value="1"/>
</dbReference>
<dbReference type="GO" id="GO:0016887">
    <property type="term" value="F:ATP hydrolysis activity"/>
    <property type="evidence" value="ECO:0007669"/>
    <property type="project" value="InterPro"/>
</dbReference>
<evidence type="ECO:0000256" key="2">
    <source>
        <dbReference type="ARBA" id="ARBA00022448"/>
    </source>
</evidence>
<feature type="transmembrane region" description="Helical" evidence="8">
    <location>
        <begin position="122"/>
        <end position="142"/>
    </location>
</feature>
<comment type="caution">
    <text evidence="11">The sequence shown here is derived from an EMBL/GenBank/DDBJ whole genome shotgun (WGS) entry which is preliminary data.</text>
</comment>
<keyword evidence="12" id="KW-1185">Reference proteome</keyword>
<sequence>MTRLGSPLAWLGGLLALYLLAPIAAFFLRLPGAGANFGDPRLWSALEVSAAAATVSATIIAVLGVPLAYGLARARGRLAGFIGVAIQLPLALPPLVSGILLVSLVGPYTLVGRWFGGALTDSFAGIVLAQTFVAAPFLVIAARSAFAAIDPALPAVAATLGHGPLSRFFRVSLPIALPGIAAGLLLAWLRAFGEFGATVILSYHPYSLPVFTYVQFSSTGLPATQAPVVASLFAAFVVLMLANLRVLRRRHRRVARPPATPPVVQAAPRLDFDLAARLDAFGLQIAHAAATRHLALLGPSGAGKSFTLRLLAGLEATDAGHVRAGDEELAGLRPEHRRIGYLPQHSSLLPGRNVWQQINFGVGADPGVASYWLERLHLDGLEARYPDELSGGQQRRVALARALTHAPRILLLDEPFSALDAPVRDSLRRELRRLQQEVGLTTVLVTHDPEEAALLADEVLVLDRGTVLQAGRRADVFARPSSPQVARLLGIRNMGHGRMAAADTLETAGVRLVVHDDDLAPGTRVAWCLRSERVRLDANGPYDAAVVDVVDLGASREIVVRIDDALELTLRTVDADGLVAGGRCRIDLPPEAIRLWPENGAG</sequence>
<keyword evidence="5" id="KW-0067">ATP-binding</keyword>
<dbReference type="GO" id="GO:0022857">
    <property type="term" value="F:transmembrane transporter activity"/>
    <property type="evidence" value="ECO:0007669"/>
    <property type="project" value="InterPro"/>
</dbReference>
<keyword evidence="6 8" id="KW-1133">Transmembrane helix</keyword>
<keyword evidence="4" id="KW-0547">Nucleotide-binding</keyword>
<dbReference type="SUPFAM" id="SSF52540">
    <property type="entry name" value="P-loop containing nucleoside triphosphate hydrolases"/>
    <property type="match status" value="1"/>
</dbReference>
<evidence type="ECO:0000259" key="10">
    <source>
        <dbReference type="PROSITE" id="PS50928"/>
    </source>
</evidence>
<dbReference type="PROSITE" id="PS00211">
    <property type="entry name" value="ABC_TRANSPORTER_1"/>
    <property type="match status" value="1"/>
</dbReference>
<dbReference type="PANTHER" id="PTHR42781">
    <property type="entry name" value="SPERMIDINE/PUTRESCINE IMPORT ATP-BINDING PROTEIN POTA"/>
    <property type="match status" value="1"/>
</dbReference>
<dbReference type="SUPFAM" id="SSF161098">
    <property type="entry name" value="MetI-like"/>
    <property type="match status" value="1"/>
</dbReference>
<evidence type="ECO:0000256" key="3">
    <source>
        <dbReference type="ARBA" id="ARBA00022692"/>
    </source>
</evidence>
<dbReference type="PROSITE" id="PS50893">
    <property type="entry name" value="ABC_TRANSPORTER_2"/>
    <property type="match status" value="1"/>
</dbReference>
<feature type="transmembrane region" description="Helical" evidence="8">
    <location>
        <begin position="223"/>
        <end position="244"/>
    </location>
</feature>
<dbReference type="STRING" id="1304275.C41B8_09126"/>
<evidence type="ECO:0000259" key="9">
    <source>
        <dbReference type="PROSITE" id="PS50893"/>
    </source>
</evidence>
<name>A0A084ILE4_SALHC</name>
<keyword evidence="7 8" id="KW-0472">Membrane</keyword>
<dbReference type="SMART" id="SM00382">
    <property type="entry name" value="AAA"/>
    <property type="match status" value="1"/>
</dbReference>
<evidence type="ECO:0000256" key="6">
    <source>
        <dbReference type="ARBA" id="ARBA00022989"/>
    </source>
</evidence>
<comment type="subcellular location">
    <subcellularLocation>
        <location evidence="1 8">Cell membrane</location>
        <topology evidence="1 8">Multi-pass membrane protein</topology>
    </subcellularLocation>
</comment>
<dbReference type="Pfam" id="PF08402">
    <property type="entry name" value="TOBE_2"/>
    <property type="match status" value="1"/>
</dbReference>
<keyword evidence="3 8" id="KW-0812">Transmembrane</keyword>
<keyword evidence="2 8" id="KW-0813">Transport</keyword>
<evidence type="ECO:0000256" key="5">
    <source>
        <dbReference type="ARBA" id="ARBA00022840"/>
    </source>
</evidence>
<evidence type="ECO:0000256" key="1">
    <source>
        <dbReference type="ARBA" id="ARBA00004651"/>
    </source>
</evidence>
<dbReference type="CDD" id="cd06261">
    <property type="entry name" value="TM_PBP2"/>
    <property type="match status" value="1"/>
</dbReference>
<protein>
    <submittedName>
        <fullName evidence="11">ABC transporter</fullName>
    </submittedName>
</protein>
<organism evidence="11 12">
    <name type="scientific">Salinisphaera hydrothermalis (strain C41B8)</name>
    <dbReference type="NCBI Taxonomy" id="1304275"/>
    <lineage>
        <taxon>Bacteria</taxon>
        <taxon>Pseudomonadati</taxon>
        <taxon>Pseudomonadota</taxon>
        <taxon>Gammaproteobacteria</taxon>
        <taxon>Salinisphaerales</taxon>
        <taxon>Salinisphaeraceae</taxon>
        <taxon>Salinisphaera</taxon>
    </lineage>
</organism>
<feature type="transmembrane region" description="Helical" evidence="8">
    <location>
        <begin position="78"/>
        <end position="102"/>
    </location>
</feature>
<feature type="transmembrane region" description="Helical" evidence="8">
    <location>
        <begin position="7"/>
        <end position="28"/>
    </location>
</feature>
<dbReference type="EMBL" id="APNK01000011">
    <property type="protein sequence ID" value="KEZ77528.1"/>
    <property type="molecule type" value="Genomic_DNA"/>
</dbReference>
<dbReference type="InterPro" id="IPR000515">
    <property type="entry name" value="MetI-like"/>
</dbReference>
<dbReference type="SUPFAM" id="SSF50331">
    <property type="entry name" value="MOP-like"/>
    <property type="match status" value="1"/>
</dbReference>
<feature type="domain" description="ABC transmembrane type-1" evidence="10">
    <location>
        <begin position="46"/>
        <end position="242"/>
    </location>
</feature>
<reference evidence="11 12" key="1">
    <citation type="submission" date="2013-03" db="EMBL/GenBank/DDBJ databases">
        <title>Salinisphaera hydrothermalis C41B8 Genome Sequencing.</title>
        <authorList>
            <person name="Li C."/>
            <person name="Lai Q."/>
            <person name="Shao Z."/>
        </authorList>
    </citation>
    <scope>NUCLEOTIDE SEQUENCE [LARGE SCALE GENOMIC DNA]</scope>
    <source>
        <strain evidence="11 12">C41B8</strain>
    </source>
</reference>
<dbReference type="PANTHER" id="PTHR42781:SF4">
    <property type="entry name" value="SPERMIDINE_PUTRESCINE IMPORT ATP-BINDING PROTEIN POTA"/>
    <property type="match status" value="1"/>
</dbReference>
<dbReference type="eggNOG" id="COG0555">
    <property type="taxonomic scope" value="Bacteria"/>
</dbReference>